<feature type="domain" description="Methylguanine DNA methyltransferase ribonuclease-like" evidence="1">
    <location>
        <begin position="27"/>
        <end position="97"/>
    </location>
</feature>
<gene>
    <name evidence="2" type="ORF">KSX_72180</name>
</gene>
<dbReference type="InterPro" id="IPR036631">
    <property type="entry name" value="MGMT_N_sf"/>
</dbReference>
<organism evidence="2 3">
    <name type="scientific">Ktedonospora formicarum</name>
    <dbReference type="NCBI Taxonomy" id="2778364"/>
    <lineage>
        <taxon>Bacteria</taxon>
        <taxon>Bacillati</taxon>
        <taxon>Chloroflexota</taxon>
        <taxon>Ktedonobacteria</taxon>
        <taxon>Ktedonobacterales</taxon>
        <taxon>Ktedonobacteraceae</taxon>
        <taxon>Ktedonospora</taxon>
    </lineage>
</organism>
<sequence length="120" mass="13629">MFSAQELIIFFVYGKGYPVKELQLDHITSPIGTLMMVTDGAHLCSLDFADEEPFVMKLLRRRYGEICLRQTANPSGFSDRIRHYFAGDYHSVGMIPVSTGGTLFQQQIWSALRAIPLERL</sequence>
<dbReference type="EMBL" id="BNJF01000004">
    <property type="protein sequence ID" value="GHO49055.1"/>
    <property type="molecule type" value="Genomic_DNA"/>
</dbReference>
<dbReference type="GO" id="GO:0003908">
    <property type="term" value="F:methylated-DNA-[protein]-cysteine S-methyltransferase activity"/>
    <property type="evidence" value="ECO:0007669"/>
    <property type="project" value="InterPro"/>
</dbReference>
<evidence type="ECO:0000259" key="1">
    <source>
        <dbReference type="Pfam" id="PF02870"/>
    </source>
</evidence>
<evidence type="ECO:0000313" key="2">
    <source>
        <dbReference type="EMBL" id="GHO49055.1"/>
    </source>
</evidence>
<dbReference type="InterPro" id="IPR008332">
    <property type="entry name" value="MethylG_MeTrfase_N"/>
</dbReference>
<keyword evidence="3" id="KW-1185">Reference proteome</keyword>
<protein>
    <recommendedName>
        <fullName evidence="1">Methylguanine DNA methyltransferase ribonuclease-like domain-containing protein</fullName>
    </recommendedName>
</protein>
<dbReference type="Proteomes" id="UP000612362">
    <property type="component" value="Unassembled WGS sequence"/>
</dbReference>
<dbReference type="Pfam" id="PF02870">
    <property type="entry name" value="Methyltransf_1N"/>
    <property type="match status" value="1"/>
</dbReference>
<dbReference type="RefSeq" id="WP_220198170.1">
    <property type="nucleotide sequence ID" value="NZ_BNJF01000004.1"/>
</dbReference>
<name>A0A8J3MXX4_9CHLR</name>
<reference evidence="2" key="1">
    <citation type="submission" date="2020-10" db="EMBL/GenBank/DDBJ databases">
        <title>Taxonomic study of unclassified bacteria belonging to the class Ktedonobacteria.</title>
        <authorList>
            <person name="Yabe S."/>
            <person name="Wang C.M."/>
            <person name="Zheng Y."/>
            <person name="Sakai Y."/>
            <person name="Cavaletti L."/>
            <person name="Monciardini P."/>
            <person name="Donadio S."/>
        </authorList>
    </citation>
    <scope>NUCLEOTIDE SEQUENCE</scope>
    <source>
        <strain evidence="2">SOSP1-1</strain>
    </source>
</reference>
<proteinExistence type="predicted"/>
<evidence type="ECO:0000313" key="3">
    <source>
        <dbReference type="Proteomes" id="UP000612362"/>
    </source>
</evidence>
<accession>A0A8J3MXX4</accession>
<comment type="caution">
    <text evidence="2">The sequence shown here is derived from an EMBL/GenBank/DDBJ whole genome shotgun (WGS) entry which is preliminary data.</text>
</comment>
<dbReference type="GO" id="GO:0006281">
    <property type="term" value="P:DNA repair"/>
    <property type="evidence" value="ECO:0007669"/>
    <property type="project" value="InterPro"/>
</dbReference>
<dbReference type="SUPFAM" id="SSF53155">
    <property type="entry name" value="Methylated DNA-protein cysteine methyltransferase domain"/>
    <property type="match status" value="1"/>
</dbReference>
<dbReference type="Gene3D" id="3.30.160.70">
    <property type="entry name" value="Methylated DNA-protein cysteine methyltransferase domain"/>
    <property type="match status" value="1"/>
</dbReference>
<dbReference type="AlphaFoldDB" id="A0A8J3MXX4"/>